<protein>
    <submittedName>
        <fullName evidence="2">Uncharacterized protein</fullName>
    </submittedName>
</protein>
<evidence type="ECO:0000313" key="2">
    <source>
        <dbReference type="EMBL" id="RBP92908.1"/>
    </source>
</evidence>
<keyword evidence="1" id="KW-1133">Transmembrane helix</keyword>
<keyword evidence="1" id="KW-0812">Transmembrane</keyword>
<comment type="caution">
    <text evidence="2">The sequence shown here is derived from an EMBL/GenBank/DDBJ whole genome shotgun (WGS) entry which is preliminary data.</text>
</comment>
<dbReference type="EMBL" id="QNSF01000006">
    <property type="protein sequence ID" value="RBP92908.1"/>
    <property type="molecule type" value="Genomic_DNA"/>
</dbReference>
<dbReference type="Proteomes" id="UP000252731">
    <property type="component" value="Unassembled WGS sequence"/>
</dbReference>
<keyword evidence="1" id="KW-0472">Membrane</keyword>
<accession>A0A366JUV9</accession>
<evidence type="ECO:0000256" key="1">
    <source>
        <dbReference type="SAM" id="Phobius"/>
    </source>
</evidence>
<proteinExistence type="predicted"/>
<organism evidence="2 3">
    <name type="scientific">Cytobacillus firmus</name>
    <name type="common">Bacillus firmus</name>
    <dbReference type="NCBI Taxonomy" id="1399"/>
    <lineage>
        <taxon>Bacteria</taxon>
        <taxon>Bacillati</taxon>
        <taxon>Bacillota</taxon>
        <taxon>Bacilli</taxon>
        <taxon>Bacillales</taxon>
        <taxon>Bacillaceae</taxon>
        <taxon>Cytobacillus</taxon>
    </lineage>
</organism>
<name>A0A366JUV9_CYTFI</name>
<sequence length="60" mass="6984">MGSLYLFVHESLIISIHPVFLMGNRMWGIVPFVLAGNLFVNITHRMECYPSQRAIVLKWH</sequence>
<feature type="transmembrane region" description="Helical" evidence="1">
    <location>
        <begin position="26"/>
        <end position="43"/>
    </location>
</feature>
<gene>
    <name evidence="2" type="ORF">DFO70_10637</name>
</gene>
<reference evidence="2 3" key="1">
    <citation type="submission" date="2018-06" db="EMBL/GenBank/DDBJ databases">
        <title>Freshwater and sediment microbial communities from various areas in North America, analyzing microbe dynamics in response to fracking.</title>
        <authorList>
            <person name="Lamendella R."/>
        </authorList>
    </citation>
    <scope>NUCLEOTIDE SEQUENCE [LARGE SCALE GENOMIC DNA]</scope>
    <source>
        <strain evidence="2 3">14_TX</strain>
    </source>
</reference>
<keyword evidence="3" id="KW-1185">Reference proteome</keyword>
<dbReference type="AlphaFoldDB" id="A0A366JUV9"/>
<evidence type="ECO:0000313" key="3">
    <source>
        <dbReference type="Proteomes" id="UP000252731"/>
    </source>
</evidence>